<evidence type="ECO:0000256" key="3">
    <source>
        <dbReference type="ARBA" id="ARBA00022763"/>
    </source>
</evidence>
<keyword evidence="6 7" id="KW-0539">Nucleus</keyword>
<keyword evidence="5 7" id="KW-0234">DNA repair</keyword>
<dbReference type="Pfam" id="PF08743">
    <property type="entry name" value="Nse4_C"/>
    <property type="match status" value="1"/>
</dbReference>
<evidence type="ECO:0000256" key="8">
    <source>
        <dbReference type="SAM" id="MobiDB-lite"/>
    </source>
</evidence>
<gene>
    <name evidence="10" type="ORF">DdX_14415</name>
</gene>
<evidence type="ECO:0000259" key="9">
    <source>
        <dbReference type="Pfam" id="PF08743"/>
    </source>
</evidence>
<feature type="compositionally biased region" description="Polar residues" evidence="8">
    <location>
        <begin position="154"/>
        <end position="165"/>
    </location>
</feature>
<evidence type="ECO:0000256" key="2">
    <source>
        <dbReference type="ARBA" id="ARBA00008997"/>
    </source>
</evidence>
<dbReference type="GO" id="GO:0030915">
    <property type="term" value="C:Smc5-Smc6 complex"/>
    <property type="evidence" value="ECO:0007669"/>
    <property type="project" value="UniProtKB-UniRule"/>
</dbReference>
<dbReference type="GO" id="GO:0006281">
    <property type="term" value="P:DNA repair"/>
    <property type="evidence" value="ECO:0007669"/>
    <property type="project" value="UniProtKB-UniRule"/>
</dbReference>
<evidence type="ECO:0000256" key="1">
    <source>
        <dbReference type="ARBA" id="ARBA00004123"/>
    </source>
</evidence>
<comment type="subunit">
    <text evidence="7">Component of the SMC5-SMC6 complex.</text>
</comment>
<reference evidence="10" key="1">
    <citation type="submission" date="2022-01" db="EMBL/GenBank/DDBJ databases">
        <title>Genome Sequence Resource for Two Populations of Ditylenchus destructor, the Migratory Endoparasitic Phytonematode.</title>
        <authorList>
            <person name="Zhang H."/>
            <person name="Lin R."/>
            <person name="Xie B."/>
        </authorList>
    </citation>
    <scope>NUCLEOTIDE SEQUENCE</scope>
    <source>
        <strain evidence="10">BazhouSP</strain>
    </source>
</reference>
<comment type="similarity">
    <text evidence="2 7">Belongs to the NSE4 family.</text>
</comment>
<name>A0AAD4R1Q1_9BILA</name>
<feature type="compositionally biased region" description="Basic and acidic residues" evidence="8">
    <location>
        <begin position="167"/>
        <end position="177"/>
    </location>
</feature>
<keyword evidence="4 7" id="KW-0233">DNA recombination</keyword>
<dbReference type="EMBL" id="JAKKPZ010000071">
    <property type="protein sequence ID" value="KAI1704175.1"/>
    <property type="molecule type" value="Genomic_DNA"/>
</dbReference>
<organism evidence="10 11">
    <name type="scientific">Ditylenchus destructor</name>
    <dbReference type="NCBI Taxonomy" id="166010"/>
    <lineage>
        <taxon>Eukaryota</taxon>
        <taxon>Metazoa</taxon>
        <taxon>Ecdysozoa</taxon>
        <taxon>Nematoda</taxon>
        <taxon>Chromadorea</taxon>
        <taxon>Rhabditida</taxon>
        <taxon>Tylenchina</taxon>
        <taxon>Tylenchomorpha</taxon>
        <taxon>Sphaerularioidea</taxon>
        <taxon>Anguinidae</taxon>
        <taxon>Anguininae</taxon>
        <taxon>Ditylenchus</taxon>
    </lineage>
</organism>
<protein>
    <recommendedName>
        <fullName evidence="7">Non-structural maintenance of chromosomes element 4</fullName>
    </recommendedName>
</protein>
<dbReference type="InterPro" id="IPR027786">
    <property type="entry name" value="Nse4/EID"/>
</dbReference>
<comment type="function">
    <text evidence="7">Component of the SMC5-SMC6 complex, that promotes sister chromatid alignment after DNA damage and facilitates double-stranded DNA breaks (DSBs) repair via homologous recombination between sister chromatids.</text>
</comment>
<keyword evidence="11" id="KW-1185">Reference proteome</keyword>
<feature type="compositionally biased region" description="Basic and acidic residues" evidence="8">
    <location>
        <begin position="141"/>
        <end position="153"/>
    </location>
</feature>
<evidence type="ECO:0000313" key="11">
    <source>
        <dbReference type="Proteomes" id="UP001201812"/>
    </source>
</evidence>
<feature type="domain" description="Non-structural maintenance of chromosome element 4 C-terminal" evidence="9">
    <location>
        <begin position="200"/>
        <end position="291"/>
    </location>
</feature>
<proteinExistence type="inferred from homology"/>
<dbReference type="PANTHER" id="PTHR16140">
    <property type="entry name" value="NON-STRUCTURAL MAINTENANCE OF CHROMOSOMES ELEMENT 4"/>
    <property type="match status" value="1"/>
</dbReference>
<dbReference type="PANTHER" id="PTHR16140:SF0">
    <property type="entry name" value="NON-STRUCTURAL MAINTENANCE OF CHROMOSOMES ELEMENT 4"/>
    <property type="match status" value="1"/>
</dbReference>
<comment type="subcellular location">
    <subcellularLocation>
        <location evidence="1 7">Nucleus</location>
    </subcellularLocation>
</comment>
<dbReference type="GO" id="GO:0005634">
    <property type="term" value="C:nucleus"/>
    <property type="evidence" value="ECO:0007669"/>
    <property type="project" value="UniProtKB-SubCell"/>
</dbReference>
<evidence type="ECO:0000256" key="7">
    <source>
        <dbReference type="RuleBase" id="RU365071"/>
    </source>
</evidence>
<accession>A0AAD4R1Q1</accession>
<dbReference type="GO" id="GO:0006310">
    <property type="term" value="P:DNA recombination"/>
    <property type="evidence" value="ECO:0007669"/>
    <property type="project" value="UniProtKB-UniRule"/>
</dbReference>
<dbReference type="AlphaFoldDB" id="A0AAD4R1Q1"/>
<feature type="region of interest" description="Disordered" evidence="8">
    <location>
        <begin position="141"/>
        <end position="177"/>
    </location>
</feature>
<evidence type="ECO:0000256" key="5">
    <source>
        <dbReference type="ARBA" id="ARBA00023204"/>
    </source>
</evidence>
<evidence type="ECO:0000313" key="10">
    <source>
        <dbReference type="EMBL" id="KAI1704175.1"/>
    </source>
</evidence>
<sequence length="301" mass="34490">MNINPQDIDSQIDDELQRVQIGDVNDEKVAAFVDIIEQTNIDVETKNGKLLKRDGSTLLKLSRLVVYNMASLCDDSGMRLNSARFAERLKQIDAQTNDPNALPFHVIGTKYGHLLHNPPKFTFTRPCVKFTERQIVRVKKERTQTTRRADRNLPKTQIQGKSAAQAQDEKKDNQTFSEEVDHVKKLLRAAFKRSPDQSSVGYYEFVLNPGDFGESIQNMFHVAFLLRDGHVRLTVDKRTNLPVLKKLPRDELERITTAERSALDMTQAVSRMTVPIWQGLVKRLNITKPMITRENNDEEMT</sequence>
<comment type="caution">
    <text evidence="10">The sequence shown here is derived from an EMBL/GenBank/DDBJ whole genome shotgun (WGS) entry which is preliminary data.</text>
</comment>
<keyword evidence="3 7" id="KW-0227">DNA damage</keyword>
<evidence type="ECO:0000256" key="6">
    <source>
        <dbReference type="ARBA" id="ARBA00023242"/>
    </source>
</evidence>
<evidence type="ECO:0000256" key="4">
    <source>
        <dbReference type="ARBA" id="ARBA00023172"/>
    </source>
</evidence>
<dbReference type="InterPro" id="IPR014854">
    <property type="entry name" value="Nse4_C"/>
</dbReference>
<dbReference type="Proteomes" id="UP001201812">
    <property type="component" value="Unassembled WGS sequence"/>
</dbReference>